<organism evidence="3 4">
    <name type="scientific">Orchesella cincta</name>
    <name type="common">Springtail</name>
    <name type="synonym">Podura cincta</name>
    <dbReference type="NCBI Taxonomy" id="48709"/>
    <lineage>
        <taxon>Eukaryota</taxon>
        <taxon>Metazoa</taxon>
        <taxon>Ecdysozoa</taxon>
        <taxon>Arthropoda</taxon>
        <taxon>Hexapoda</taxon>
        <taxon>Collembola</taxon>
        <taxon>Entomobryomorpha</taxon>
        <taxon>Entomobryoidea</taxon>
        <taxon>Orchesellidae</taxon>
        <taxon>Orchesellinae</taxon>
        <taxon>Orchesella</taxon>
    </lineage>
</organism>
<dbReference type="OrthoDB" id="10473562at2759"/>
<dbReference type="PROSITE" id="PS50231">
    <property type="entry name" value="RICIN_B_LECTIN"/>
    <property type="match status" value="1"/>
</dbReference>
<feature type="signal peptide" evidence="1">
    <location>
        <begin position="1"/>
        <end position="16"/>
    </location>
</feature>
<evidence type="ECO:0000313" key="4">
    <source>
        <dbReference type="Proteomes" id="UP000094527"/>
    </source>
</evidence>
<feature type="chain" id="PRO_5008904516" description="Ricin B lectin domain-containing protein" evidence="1">
    <location>
        <begin position="17"/>
        <end position="185"/>
    </location>
</feature>
<gene>
    <name evidence="3" type="ORF">Ocin01_10417</name>
</gene>
<dbReference type="Pfam" id="PF00652">
    <property type="entry name" value="Ricin_B_lectin"/>
    <property type="match status" value="1"/>
</dbReference>
<protein>
    <recommendedName>
        <fullName evidence="2">Ricin B lectin domain-containing protein</fullName>
    </recommendedName>
</protein>
<evidence type="ECO:0000256" key="1">
    <source>
        <dbReference type="SAM" id="SignalP"/>
    </source>
</evidence>
<dbReference type="SUPFAM" id="SSF50370">
    <property type="entry name" value="Ricin B-like lectins"/>
    <property type="match status" value="1"/>
</dbReference>
<evidence type="ECO:0000313" key="3">
    <source>
        <dbReference type="EMBL" id="ODM96261.1"/>
    </source>
</evidence>
<dbReference type="InterPro" id="IPR035992">
    <property type="entry name" value="Ricin_B-like_lectins"/>
</dbReference>
<comment type="caution">
    <text evidence="3">The sequence shown here is derived from an EMBL/GenBank/DDBJ whole genome shotgun (WGS) entry which is preliminary data.</text>
</comment>
<name>A0A1D2MTM8_ORCCI</name>
<keyword evidence="1" id="KW-0732">Signal</keyword>
<feature type="domain" description="Ricin B lectin" evidence="2">
    <location>
        <begin position="49"/>
        <end position="179"/>
    </location>
</feature>
<reference evidence="3 4" key="1">
    <citation type="journal article" date="2016" name="Genome Biol. Evol.">
        <title>Gene Family Evolution Reflects Adaptation to Soil Environmental Stressors in the Genome of the Collembolan Orchesella cincta.</title>
        <authorList>
            <person name="Faddeeva-Vakhrusheva A."/>
            <person name="Derks M.F."/>
            <person name="Anvar S.Y."/>
            <person name="Agamennone V."/>
            <person name="Suring W."/>
            <person name="Smit S."/>
            <person name="van Straalen N.M."/>
            <person name="Roelofs D."/>
        </authorList>
    </citation>
    <scope>NUCLEOTIDE SEQUENCE [LARGE SCALE GENOMIC DNA]</scope>
    <source>
        <tissue evidence="3">Mixed pool</tissue>
    </source>
</reference>
<dbReference type="OMA" id="WRICTSK"/>
<dbReference type="EMBL" id="LJIJ01000558">
    <property type="protein sequence ID" value="ODM96261.1"/>
    <property type="molecule type" value="Genomic_DNA"/>
</dbReference>
<accession>A0A1D2MTM8</accession>
<keyword evidence="4" id="KW-1185">Reference proteome</keyword>
<dbReference type="AlphaFoldDB" id="A0A1D2MTM8"/>
<dbReference type="Proteomes" id="UP000094527">
    <property type="component" value="Unassembled WGS sequence"/>
</dbReference>
<dbReference type="InterPro" id="IPR000772">
    <property type="entry name" value="Ricin_B_lectin"/>
</dbReference>
<dbReference type="CDD" id="cd00161">
    <property type="entry name" value="beta-trefoil_Ricin-like"/>
    <property type="match status" value="1"/>
</dbReference>
<proteinExistence type="predicted"/>
<evidence type="ECO:0000259" key="2">
    <source>
        <dbReference type="Pfam" id="PF00652"/>
    </source>
</evidence>
<dbReference type="Gene3D" id="2.80.10.50">
    <property type="match status" value="1"/>
</dbReference>
<sequence length="185" mass="20615">MKSIVIILGVIQAVFGQRIFPFPGFMTNPVACSFNGPQDAITLRGENFISNYGSNNCLSLKKYASNRNPIVLQQCSWMKYPTSDQLFFFRNGNGGTILKPTRGPTMFDSCVAPTFGQQLSAVQCAPKNSDQTWKFNQVRTNLYQIRQISSGRCLKAESRFDGANASLQACNVLDSMQLWRVCTSK</sequence>